<dbReference type="RefSeq" id="WP_182368385.1">
    <property type="nucleotide sequence ID" value="NZ_JACGCU010000035.1"/>
</dbReference>
<organism evidence="1 2">
    <name type="scientific">Pseudomonas juntendi</name>
    <dbReference type="NCBI Taxonomy" id="2666183"/>
    <lineage>
        <taxon>Bacteria</taxon>
        <taxon>Pseudomonadati</taxon>
        <taxon>Pseudomonadota</taxon>
        <taxon>Gammaproteobacteria</taxon>
        <taxon>Pseudomonadales</taxon>
        <taxon>Pseudomonadaceae</taxon>
        <taxon>Pseudomonas</taxon>
    </lineage>
</organism>
<name>A0A7W2JLL2_9PSED</name>
<reference evidence="1 2" key="1">
    <citation type="submission" date="2020-07" db="EMBL/GenBank/DDBJ databases">
        <title>Diversity of carbapenemase encoding genes among Pseudomonas putida group clinical isolates in a tertiary Brazilian hospital.</title>
        <authorList>
            <person name="Alberto-Lei F."/>
            <person name="Nodari C.S."/>
            <person name="Streling A.P."/>
            <person name="Paulino J.T."/>
            <person name="Bessa-Neto F.O."/>
            <person name="Cayo R."/>
            <person name="Gales A.C."/>
        </authorList>
    </citation>
    <scope>NUCLEOTIDE SEQUENCE [LARGE SCALE GENOMIC DNA]</scope>
    <source>
        <strain evidence="1 2">14535</strain>
    </source>
</reference>
<proteinExistence type="predicted"/>
<gene>
    <name evidence="1" type="ORF">H4C44_18505</name>
</gene>
<dbReference type="Proteomes" id="UP000556620">
    <property type="component" value="Unassembled WGS sequence"/>
</dbReference>
<evidence type="ECO:0000313" key="2">
    <source>
        <dbReference type="Proteomes" id="UP000556620"/>
    </source>
</evidence>
<protein>
    <submittedName>
        <fullName evidence="1">Uncharacterized protein</fullName>
    </submittedName>
</protein>
<dbReference type="AlphaFoldDB" id="A0A7W2JLL2"/>
<sequence>MEWKGINLQWAYSDLLVGIGRQTQCMLRACDVLHDAFIRFVLASQRMPIEQPTAYLRRIA</sequence>
<evidence type="ECO:0000313" key="1">
    <source>
        <dbReference type="EMBL" id="MBA6061168.1"/>
    </source>
</evidence>
<accession>A0A7W2JLL2</accession>
<comment type="caution">
    <text evidence="1">The sequence shown here is derived from an EMBL/GenBank/DDBJ whole genome shotgun (WGS) entry which is preliminary data.</text>
</comment>
<dbReference type="EMBL" id="JACGCU010000035">
    <property type="protein sequence ID" value="MBA6061168.1"/>
    <property type="molecule type" value="Genomic_DNA"/>
</dbReference>